<evidence type="ECO:0000256" key="3">
    <source>
        <dbReference type="ARBA" id="ARBA00023239"/>
    </source>
</evidence>
<dbReference type="InterPro" id="IPR001926">
    <property type="entry name" value="TrpB-like_PALP"/>
</dbReference>
<evidence type="ECO:0000313" key="7">
    <source>
        <dbReference type="Proteomes" id="UP001519308"/>
    </source>
</evidence>
<comment type="cofactor">
    <cofactor evidence="1 4">
        <name>pyridoxal 5'-phosphate</name>
        <dbReference type="ChEBI" id="CHEBI:597326"/>
    </cofactor>
</comment>
<dbReference type="PANTHER" id="PTHR48078:SF9">
    <property type="entry name" value="D-SERINE DEHYDRATASE"/>
    <property type="match status" value="1"/>
</dbReference>
<dbReference type="NCBIfam" id="NF002823">
    <property type="entry name" value="PRK02991.1"/>
    <property type="match status" value="1"/>
</dbReference>
<dbReference type="GO" id="GO:0008721">
    <property type="term" value="F:D-serine ammonia-lyase activity"/>
    <property type="evidence" value="ECO:0007669"/>
    <property type="project" value="UniProtKB-EC"/>
</dbReference>
<name>A0ABS4K3F0_9CLOT</name>
<evidence type="ECO:0000256" key="1">
    <source>
        <dbReference type="ARBA" id="ARBA00001933"/>
    </source>
</evidence>
<dbReference type="Proteomes" id="UP001519308">
    <property type="component" value="Unassembled WGS sequence"/>
</dbReference>
<feature type="domain" description="Tryptophan synthase beta chain-like PALP" evidence="5">
    <location>
        <begin position="103"/>
        <end position="402"/>
    </location>
</feature>
<accession>A0ABS4K3F0</accession>
<dbReference type="Gene3D" id="3.40.50.1100">
    <property type="match status" value="2"/>
</dbReference>
<dbReference type="InterPro" id="IPR000634">
    <property type="entry name" value="Ser/Thr_deHydtase_PyrdxlP-BS"/>
</dbReference>
<evidence type="ECO:0000256" key="2">
    <source>
        <dbReference type="ARBA" id="ARBA00022898"/>
    </source>
</evidence>
<dbReference type="HAMAP" id="MF_01030">
    <property type="entry name" value="D_Ser_dehydrat"/>
    <property type="match status" value="1"/>
</dbReference>
<keyword evidence="3 4" id="KW-0456">Lyase</keyword>
<dbReference type="NCBIfam" id="TIGR02035">
    <property type="entry name" value="D_Ser_am_lyase"/>
    <property type="match status" value="1"/>
</dbReference>
<keyword evidence="7" id="KW-1185">Reference proteome</keyword>
<dbReference type="CDD" id="cd06447">
    <property type="entry name" value="D-Ser-dehyd"/>
    <property type="match status" value="1"/>
</dbReference>
<evidence type="ECO:0000259" key="5">
    <source>
        <dbReference type="Pfam" id="PF00291"/>
    </source>
</evidence>
<dbReference type="InterPro" id="IPR050147">
    <property type="entry name" value="Ser/Thr_Dehydratase"/>
</dbReference>
<evidence type="ECO:0000313" key="6">
    <source>
        <dbReference type="EMBL" id="MBP2022322.1"/>
    </source>
</evidence>
<dbReference type="InterPro" id="IPR011780">
    <property type="entry name" value="D_Ser_am_lyase"/>
</dbReference>
<dbReference type="InterPro" id="IPR036052">
    <property type="entry name" value="TrpB-like_PALP_sf"/>
</dbReference>
<protein>
    <recommendedName>
        <fullName evidence="4">Probable D-serine dehydratase</fullName>
        <ecNumber evidence="4">4.3.1.18</ecNumber>
    </recommendedName>
    <alternativeName>
        <fullName evidence="4">D-serine deaminase</fullName>
        <shortName evidence="4">DSD</shortName>
    </alternativeName>
</protein>
<dbReference type="RefSeq" id="WP_209649556.1">
    <property type="nucleotide sequence ID" value="NZ_JAGGLL010000015.1"/>
</dbReference>
<organism evidence="6 7">
    <name type="scientific">Clostridium punense</name>
    <dbReference type="NCBI Taxonomy" id="1054297"/>
    <lineage>
        <taxon>Bacteria</taxon>
        <taxon>Bacillati</taxon>
        <taxon>Bacillota</taxon>
        <taxon>Clostridia</taxon>
        <taxon>Eubacteriales</taxon>
        <taxon>Clostridiaceae</taxon>
        <taxon>Clostridium</taxon>
    </lineage>
</organism>
<sequence length="458" mass="51131">MDKEFILGKSKLQWIQEYPVLKDIMDIREVLWINPKRKNFHEAMKNISISELDVKDAEQRLKRFAPFIAKVFPETEITKGIIESALFKINNMKANMESYYDGELLGNLLLKCDSHLPISGSIKARGGIYEVLKHAEDLALKEGILKETDDYSIIDSDIFREFFSKYSVAVGSTGNLGLSIGIISAKLGFKVTVHMSADAKQWKKDLLRSKGVTVVEYKSDYSKAVEEGRKLSEKDSNSYFIDDENSVDLFLGYAVAALRLKNQLEEMKVLVDENHPLFVYLPCGVGGGPGGVAFGLKLIFKDNVHCFFAEPTHSPCMLVGMATEQHNKVSVQDFGIDNLTIADGLAVGRASGFIGKVMEELLSGVYTVEDNELYKLLTTLVDTENIYLEPSALAGMVGISKLFKTVEGRTYMENSNLKNKMNNSTHIVWATGGSMVPKDEMMKYYGIGKDILSQENVQ</sequence>
<comment type="caution">
    <text evidence="6">The sequence shown here is derived from an EMBL/GenBank/DDBJ whole genome shotgun (WGS) entry which is preliminary data.</text>
</comment>
<dbReference type="SUPFAM" id="SSF53686">
    <property type="entry name" value="Tryptophan synthase beta subunit-like PLP-dependent enzymes"/>
    <property type="match status" value="1"/>
</dbReference>
<dbReference type="PROSITE" id="PS00165">
    <property type="entry name" value="DEHYDRATASE_SER_THR"/>
    <property type="match status" value="1"/>
</dbReference>
<proteinExistence type="inferred from homology"/>
<evidence type="ECO:0000256" key="4">
    <source>
        <dbReference type="HAMAP-Rule" id="MF_01030"/>
    </source>
</evidence>
<feature type="modified residue" description="N6-(pyridoxal phosphate)lysine" evidence="4">
    <location>
        <position position="123"/>
    </location>
</feature>
<dbReference type="Pfam" id="PF00291">
    <property type="entry name" value="PALP"/>
    <property type="match status" value="1"/>
</dbReference>
<comment type="catalytic activity">
    <reaction evidence="4">
        <text>D-serine = pyruvate + NH4(+)</text>
        <dbReference type="Rhea" id="RHEA:13977"/>
        <dbReference type="ChEBI" id="CHEBI:15361"/>
        <dbReference type="ChEBI" id="CHEBI:28938"/>
        <dbReference type="ChEBI" id="CHEBI:35247"/>
        <dbReference type="EC" id="4.3.1.18"/>
    </reaction>
</comment>
<dbReference type="PANTHER" id="PTHR48078">
    <property type="entry name" value="THREONINE DEHYDRATASE, MITOCHONDRIAL-RELATED"/>
    <property type="match status" value="1"/>
</dbReference>
<comment type="similarity">
    <text evidence="4">Belongs to the serine/threonine dehydratase family. DsdA subfamily.</text>
</comment>
<keyword evidence="2 4" id="KW-0663">Pyridoxal phosphate</keyword>
<dbReference type="EC" id="4.3.1.18" evidence="4"/>
<gene>
    <name evidence="4" type="primary">dsdA</name>
    <name evidence="6" type="ORF">J2Z44_002143</name>
</gene>
<reference evidence="6 7" key="1">
    <citation type="submission" date="2021-03" db="EMBL/GenBank/DDBJ databases">
        <title>Genomic Encyclopedia of Type Strains, Phase IV (KMG-IV): sequencing the most valuable type-strain genomes for metagenomic binning, comparative biology and taxonomic classification.</title>
        <authorList>
            <person name="Goeker M."/>
        </authorList>
    </citation>
    <scope>NUCLEOTIDE SEQUENCE [LARGE SCALE GENOMIC DNA]</scope>
    <source>
        <strain evidence="6 7">DSM 28650</strain>
    </source>
</reference>
<dbReference type="EMBL" id="JAGGLL010000015">
    <property type="protein sequence ID" value="MBP2022322.1"/>
    <property type="molecule type" value="Genomic_DNA"/>
</dbReference>